<organism evidence="2 3">
    <name type="scientific">Pisolithus tinctorius Marx 270</name>
    <dbReference type="NCBI Taxonomy" id="870435"/>
    <lineage>
        <taxon>Eukaryota</taxon>
        <taxon>Fungi</taxon>
        <taxon>Dikarya</taxon>
        <taxon>Basidiomycota</taxon>
        <taxon>Agaricomycotina</taxon>
        <taxon>Agaricomycetes</taxon>
        <taxon>Agaricomycetidae</taxon>
        <taxon>Boletales</taxon>
        <taxon>Sclerodermatineae</taxon>
        <taxon>Pisolithaceae</taxon>
        <taxon>Pisolithus</taxon>
    </lineage>
</organism>
<evidence type="ECO:0000256" key="1">
    <source>
        <dbReference type="SAM" id="Phobius"/>
    </source>
</evidence>
<dbReference type="EMBL" id="KN831958">
    <property type="protein sequence ID" value="KIO07953.1"/>
    <property type="molecule type" value="Genomic_DNA"/>
</dbReference>
<keyword evidence="1" id="KW-0472">Membrane</keyword>
<feature type="transmembrane region" description="Helical" evidence="1">
    <location>
        <begin position="53"/>
        <end position="73"/>
    </location>
</feature>
<accession>A0A0C3JFU6</accession>
<reference evidence="3" key="2">
    <citation type="submission" date="2015-01" db="EMBL/GenBank/DDBJ databases">
        <title>Evolutionary Origins and Diversification of the Mycorrhizal Mutualists.</title>
        <authorList>
            <consortium name="DOE Joint Genome Institute"/>
            <consortium name="Mycorrhizal Genomics Consortium"/>
            <person name="Kohler A."/>
            <person name="Kuo A."/>
            <person name="Nagy L.G."/>
            <person name="Floudas D."/>
            <person name="Copeland A."/>
            <person name="Barry K.W."/>
            <person name="Cichocki N."/>
            <person name="Veneault-Fourrey C."/>
            <person name="LaButti K."/>
            <person name="Lindquist E.A."/>
            <person name="Lipzen A."/>
            <person name="Lundell T."/>
            <person name="Morin E."/>
            <person name="Murat C."/>
            <person name="Riley R."/>
            <person name="Ohm R."/>
            <person name="Sun H."/>
            <person name="Tunlid A."/>
            <person name="Henrissat B."/>
            <person name="Grigoriev I.V."/>
            <person name="Hibbett D.S."/>
            <person name="Martin F."/>
        </authorList>
    </citation>
    <scope>NUCLEOTIDE SEQUENCE [LARGE SCALE GENOMIC DNA]</scope>
    <source>
        <strain evidence="3">Marx 270</strain>
    </source>
</reference>
<reference evidence="2 3" key="1">
    <citation type="submission" date="2014-04" db="EMBL/GenBank/DDBJ databases">
        <authorList>
            <consortium name="DOE Joint Genome Institute"/>
            <person name="Kuo A."/>
            <person name="Kohler A."/>
            <person name="Costa M.D."/>
            <person name="Nagy L.G."/>
            <person name="Floudas D."/>
            <person name="Copeland A."/>
            <person name="Barry K.W."/>
            <person name="Cichocki N."/>
            <person name="Veneault-Fourrey C."/>
            <person name="LaButti K."/>
            <person name="Lindquist E.A."/>
            <person name="Lipzen A."/>
            <person name="Lundell T."/>
            <person name="Morin E."/>
            <person name="Murat C."/>
            <person name="Sun H."/>
            <person name="Tunlid A."/>
            <person name="Henrissat B."/>
            <person name="Grigoriev I.V."/>
            <person name="Hibbett D.S."/>
            <person name="Martin F."/>
            <person name="Nordberg H.P."/>
            <person name="Cantor M.N."/>
            <person name="Hua S.X."/>
        </authorList>
    </citation>
    <scope>NUCLEOTIDE SEQUENCE [LARGE SCALE GENOMIC DNA]</scope>
    <source>
        <strain evidence="2 3">Marx 270</strain>
    </source>
</reference>
<evidence type="ECO:0000313" key="3">
    <source>
        <dbReference type="Proteomes" id="UP000054217"/>
    </source>
</evidence>
<dbReference type="AlphaFoldDB" id="A0A0C3JFU6"/>
<evidence type="ECO:0000313" key="2">
    <source>
        <dbReference type="EMBL" id="KIO07953.1"/>
    </source>
</evidence>
<keyword evidence="3" id="KW-1185">Reference proteome</keyword>
<sequence>MVHNEDQSDHTQRLLHRVGLEPHGSWASVAQMLQANCKGGHLTIACTVAFPHTYLFCTMLCSSFSLCFHLLLFTSVHNNAYHIPIYNCLRKQMTSTELKIQLHAAATAQITLPHNLAVMFTSQ</sequence>
<name>A0A0C3JFU6_PISTI</name>
<gene>
    <name evidence="2" type="ORF">M404DRAFT_377885</name>
</gene>
<dbReference type="HOGENOM" id="CLU_2016186_0_0_1"/>
<protein>
    <submittedName>
        <fullName evidence="2">Uncharacterized protein</fullName>
    </submittedName>
</protein>
<proteinExistence type="predicted"/>
<keyword evidence="1" id="KW-0812">Transmembrane</keyword>
<dbReference type="Proteomes" id="UP000054217">
    <property type="component" value="Unassembled WGS sequence"/>
</dbReference>
<keyword evidence="1" id="KW-1133">Transmembrane helix</keyword>
<dbReference type="InParanoid" id="A0A0C3JFU6"/>